<feature type="transmembrane region" description="Helical" evidence="11">
    <location>
        <begin position="381"/>
        <end position="400"/>
    </location>
</feature>
<feature type="domain" description="PTS EIIB type-2" evidence="13">
    <location>
        <begin position="168"/>
        <end position="264"/>
    </location>
</feature>
<accession>A0A0F4LA61</accession>
<evidence type="ECO:0000256" key="5">
    <source>
        <dbReference type="ARBA" id="ARBA00022597"/>
    </source>
</evidence>
<feature type="transmembrane region" description="Helical" evidence="11">
    <location>
        <begin position="412"/>
        <end position="437"/>
    </location>
</feature>
<feature type="transmembrane region" description="Helical" evidence="11">
    <location>
        <begin position="605"/>
        <end position="625"/>
    </location>
</feature>
<evidence type="ECO:0000256" key="6">
    <source>
        <dbReference type="ARBA" id="ARBA00022679"/>
    </source>
</evidence>
<dbReference type="PROSITE" id="PS51104">
    <property type="entry name" value="PTS_EIIC_TYPE_2"/>
    <property type="match status" value="1"/>
</dbReference>
<feature type="domain" description="PTS EIIC type-2" evidence="14">
    <location>
        <begin position="291"/>
        <end position="634"/>
    </location>
</feature>
<dbReference type="Gene3D" id="3.40.930.10">
    <property type="entry name" value="Mannitol-specific EII, Chain A"/>
    <property type="match status" value="1"/>
</dbReference>
<evidence type="ECO:0000256" key="3">
    <source>
        <dbReference type="ARBA" id="ARBA00022475"/>
    </source>
</evidence>
<dbReference type="SUPFAM" id="SSF52794">
    <property type="entry name" value="PTS system IIB component-like"/>
    <property type="match status" value="1"/>
</dbReference>
<dbReference type="CDD" id="cd05569">
    <property type="entry name" value="PTS_IIB_fructose"/>
    <property type="match status" value="1"/>
</dbReference>
<keyword evidence="6" id="KW-0808">Transferase</keyword>
<dbReference type="InterPro" id="IPR013011">
    <property type="entry name" value="PTS_EIIB_2"/>
</dbReference>
<dbReference type="Pfam" id="PF02378">
    <property type="entry name" value="PTS_EIIC"/>
    <property type="match status" value="1"/>
</dbReference>
<dbReference type="EMBL" id="JXLI01000013">
    <property type="protein sequence ID" value="KJY55742.1"/>
    <property type="molecule type" value="Genomic_DNA"/>
</dbReference>
<dbReference type="GO" id="GO:0022877">
    <property type="term" value="F:protein-N(PI)-phosphohistidine-fructose phosphotransferase system transporter activity"/>
    <property type="evidence" value="ECO:0007669"/>
    <property type="project" value="InterPro"/>
</dbReference>
<proteinExistence type="predicted"/>
<dbReference type="GO" id="GO:0090563">
    <property type="term" value="F:protein-phosphocysteine-sugar phosphotransferase activity"/>
    <property type="evidence" value="ECO:0007669"/>
    <property type="project" value="TreeGrafter"/>
</dbReference>
<evidence type="ECO:0000313" key="16">
    <source>
        <dbReference type="Proteomes" id="UP000033531"/>
    </source>
</evidence>
<evidence type="ECO:0000313" key="15">
    <source>
        <dbReference type="EMBL" id="KJY55742.1"/>
    </source>
</evidence>
<dbReference type="Proteomes" id="UP000033531">
    <property type="component" value="Unassembled WGS sequence"/>
</dbReference>
<dbReference type="InterPro" id="IPR004715">
    <property type="entry name" value="PTS_IIA_fruc"/>
</dbReference>
<dbReference type="SUPFAM" id="SSF55804">
    <property type="entry name" value="Phoshotransferase/anion transport protein"/>
    <property type="match status" value="1"/>
</dbReference>
<keyword evidence="9 11" id="KW-1133">Transmembrane helix</keyword>
<keyword evidence="4" id="KW-0597">Phosphoprotein</keyword>
<dbReference type="InterPro" id="IPR006327">
    <property type="entry name" value="PTS_IIC_fruc"/>
</dbReference>
<evidence type="ECO:0000259" key="13">
    <source>
        <dbReference type="PROSITE" id="PS51099"/>
    </source>
</evidence>
<dbReference type="STRING" id="1218507.JF74_15910"/>
<keyword evidence="5" id="KW-0762">Sugar transport</keyword>
<feature type="transmembrane region" description="Helical" evidence="11">
    <location>
        <begin position="337"/>
        <end position="361"/>
    </location>
</feature>
<protein>
    <submittedName>
        <fullName evidence="15">PTS Fru IIABC</fullName>
    </submittedName>
</protein>
<dbReference type="CDD" id="cd00211">
    <property type="entry name" value="PTS_IIA_fru"/>
    <property type="match status" value="1"/>
</dbReference>
<dbReference type="PATRIC" id="fig|1218507.3.peg.1784"/>
<dbReference type="GO" id="GO:0005351">
    <property type="term" value="F:carbohydrate:proton symporter activity"/>
    <property type="evidence" value="ECO:0007669"/>
    <property type="project" value="InterPro"/>
</dbReference>
<dbReference type="PANTHER" id="PTHR30505:SF28">
    <property type="entry name" value="PTS SYSTEM 2-O-ALPHA-MANNOSYL-D-GLYCERATE-SPECIFIC EIIABC COMPONENT"/>
    <property type="match status" value="1"/>
</dbReference>
<dbReference type="GO" id="GO:0009401">
    <property type="term" value="P:phosphoenolpyruvate-dependent sugar phosphotransferase system"/>
    <property type="evidence" value="ECO:0007669"/>
    <property type="project" value="UniProtKB-KW"/>
</dbReference>
<keyword evidence="10 11" id="KW-0472">Membrane</keyword>
<dbReference type="InterPro" id="IPR050864">
    <property type="entry name" value="Bacterial_PTS_Sugar_Transport"/>
</dbReference>
<evidence type="ECO:0000256" key="8">
    <source>
        <dbReference type="ARBA" id="ARBA00022692"/>
    </source>
</evidence>
<comment type="subcellular location">
    <subcellularLocation>
        <location evidence="1">Cell inner membrane</location>
        <topology evidence="1">Multi-pass membrane protein</topology>
    </subcellularLocation>
</comment>
<evidence type="ECO:0000256" key="10">
    <source>
        <dbReference type="ARBA" id="ARBA00023136"/>
    </source>
</evidence>
<evidence type="ECO:0000259" key="14">
    <source>
        <dbReference type="PROSITE" id="PS51104"/>
    </source>
</evidence>
<organism evidence="15 16">
    <name type="scientific">Lactobacillus melliventris</name>
    <dbReference type="NCBI Taxonomy" id="1218507"/>
    <lineage>
        <taxon>Bacteria</taxon>
        <taxon>Bacillati</taxon>
        <taxon>Bacillota</taxon>
        <taxon>Bacilli</taxon>
        <taxon>Lactobacillales</taxon>
        <taxon>Lactobacillaceae</taxon>
        <taxon>Lactobacillus</taxon>
    </lineage>
</organism>
<dbReference type="GO" id="GO:0005886">
    <property type="term" value="C:plasma membrane"/>
    <property type="evidence" value="ECO:0007669"/>
    <property type="project" value="UniProtKB-SubCell"/>
</dbReference>
<dbReference type="PROSITE" id="PS51099">
    <property type="entry name" value="PTS_EIIB_TYPE_2"/>
    <property type="match status" value="1"/>
</dbReference>
<dbReference type="InterPro" id="IPR016152">
    <property type="entry name" value="PTrfase/Anion_transptr"/>
</dbReference>
<evidence type="ECO:0000256" key="4">
    <source>
        <dbReference type="ARBA" id="ARBA00022553"/>
    </source>
</evidence>
<dbReference type="InterPro" id="IPR003353">
    <property type="entry name" value="PTS_IIB_fruc"/>
</dbReference>
<dbReference type="Pfam" id="PF00359">
    <property type="entry name" value="PTS_EIIA_2"/>
    <property type="match status" value="1"/>
</dbReference>
<evidence type="ECO:0000256" key="7">
    <source>
        <dbReference type="ARBA" id="ARBA00022683"/>
    </source>
</evidence>
<feature type="domain" description="PTS EIIA type-2" evidence="12">
    <location>
        <begin position="5"/>
        <end position="151"/>
    </location>
</feature>
<dbReference type="RefSeq" id="WP_046325520.1">
    <property type="nucleotide sequence ID" value="NZ_JBHTMT010000004.1"/>
</dbReference>
<keyword evidence="3" id="KW-1003">Cell membrane</keyword>
<keyword evidence="8 11" id="KW-0812">Transmembrane</keyword>
<evidence type="ECO:0000256" key="11">
    <source>
        <dbReference type="SAM" id="Phobius"/>
    </source>
</evidence>
<feature type="transmembrane region" description="Helical" evidence="11">
    <location>
        <begin position="301"/>
        <end position="325"/>
    </location>
</feature>
<evidence type="ECO:0000256" key="9">
    <source>
        <dbReference type="ARBA" id="ARBA00022989"/>
    </source>
</evidence>
<comment type="caution">
    <text evidence="15">The sequence shown here is derived from an EMBL/GenBank/DDBJ whole genome shotgun (WGS) entry which is preliminary data.</text>
</comment>
<keyword evidence="2" id="KW-0813">Transport</keyword>
<dbReference type="NCBIfam" id="TIGR00829">
    <property type="entry name" value="FRU"/>
    <property type="match status" value="1"/>
</dbReference>
<dbReference type="NCBIfam" id="NF007293">
    <property type="entry name" value="PRK09765.1"/>
    <property type="match status" value="1"/>
</dbReference>
<evidence type="ECO:0000256" key="1">
    <source>
        <dbReference type="ARBA" id="ARBA00004429"/>
    </source>
</evidence>
<dbReference type="HOGENOM" id="CLU_013155_1_2_9"/>
<dbReference type="InterPro" id="IPR013014">
    <property type="entry name" value="PTS_EIIC_2"/>
</dbReference>
<feature type="transmembrane region" description="Helical" evidence="11">
    <location>
        <begin position="457"/>
        <end position="476"/>
    </location>
</feature>
<gene>
    <name evidence="15" type="ORF">JF74_15910</name>
</gene>
<evidence type="ECO:0000259" key="12">
    <source>
        <dbReference type="PROSITE" id="PS51094"/>
    </source>
</evidence>
<reference evidence="15 16" key="1">
    <citation type="submission" date="2015-01" db="EMBL/GenBank/DDBJ databases">
        <title>Comparative genomics of the lactic acid bacteria isolated from the honey bee gut.</title>
        <authorList>
            <person name="Ellegaard K.M."/>
            <person name="Tamarit D."/>
            <person name="Javelind E."/>
            <person name="Olofsson T."/>
            <person name="Andersson S.G."/>
            <person name="Vasquez A."/>
        </authorList>
    </citation>
    <scope>NUCLEOTIDE SEQUENCE [LARGE SCALE GENOMIC DNA]</scope>
    <source>
        <strain evidence="15 16">Hma8</strain>
    </source>
</reference>
<dbReference type="PROSITE" id="PS51094">
    <property type="entry name" value="PTS_EIIA_TYPE_2"/>
    <property type="match status" value="1"/>
</dbReference>
<dbReference type="OrthoDB" id="9782569at2"/>
<name>A0A0F4LA61_9LACO</name>
<evidence type="ECO:0000256" key="2">
    <source>
        <dbReference type="ARBA" id="ARBA00022448"/>
    </source>
</evidence>
<dbReference type="NCBIfam" id="TIGR01427">
    <property type="entry name" value="PTS_IIC_fructo"/>
    <property type="match status" value="1"/>
</dbReference>
<dbReference type="AlphaFoldDB" id="A0A0F4LA61"/>
<dbReference type="Gene3D" id="3.40.50.2300">
    <property type="match status" value="1"/>
</dbReference>
<dbReference type="InterPro" id="IPR003501">
    <property type="entry name" value="PTS_EIIB_2/3"/>
</dbReference>
<dbReference type="PANTHER" id="PTHR30505">
    <property type="entry name" value="FRUCTOSE-LIKE PERMEASE"/>
    <property type="match status" value="1"/>
</dbReference>
<dbReference type="InterPro" id="IPR036095">
    <property type="entry name" value="PTS_EIIB-like_sf"/>
</dbReference>
<dbReference type="InterPro" id="IPR002178">
    <property type="entry name" value="PTS_EIIA_type-2_dom"/>
</dbReference>
<dbReference type="Pfam" id="PF02302">
    <property type="entry name" value="PTS_IIB"/>
    <property type="match status" value="1"/>
</dbReference>
<dbReference type="NCBIfam" id="TIGR00848">
    <property type="entry name" value="fruA"/>
    <property type="match status" value="1"/>
</dbReference>
<dbReference type="InterPro" id="IPR003352">
    <property type="entry name" value="PTS_EIIC"/>
</dbReference>
<keyword evidence="7" id="KW-0598">Phosphotransferase system</keyword>
<sequence>MKLSQGTSTKLIILDKKVTCKDKAFKLLASKFFDEGVISSKKEFIKAVYTREKESPTGLENGIAIPHGKSSTVKKAQFAILRTLDPIEDYKSLKENNKVKLIFMMAIPENGSEEHLDVLSTLATKLINQQYRQKIMMAKTPEEIISLLDNTNDTKLIQSPIENNKDSYVAVTACAAGIAHTYMAAEALVTEANKENISMYVEKQGAKGVENRLTVKQIQNAKAVILAHDVTLNGTDRFKGKPILDIPVAEPIKNAHDVISKAKEISKNYKFTKNNVANNTLNLKKNWKTEIKDSVLTGISYIIPIIIAGGMISAITMLIVQLFGLQALSKNPTSWISLLKALGGNLLSVLMIPILSAYMAYSIADKPALGPGFAGGLAANMISSGFLGGMLSGLIAGYLMKWMKKNIHTDGAFSGVITFWLYPVVGSLITGCLMLFLVGKPIAWLNSSLINWLNNLAGTNAILLGAIIGCMVSFDLGGPVNKAAYAFCLGAMANGNFVPYCVFASTKMVSAFTTTLVCLLKKDLVTSEERKIGNQTWILGLAGITEGAIPFAMADPVRVISSYVIGSAVTGAIVMYYSIGLNVPGAGIFSMLFLKNGVSAWLNPIIWLVAALIGTLISTIILIFLKTKRRNKNA</sequence>